<comment type="caution">
    <text evidence="10">Lacks conserved residue(s) required for the propagation of feature annotation.</text>
</comment>
<accession>A0ABM0JKV5</accession>
<dbReference type="PANTHER" id="PTHR11157">
    <property type="entry name" value="FATTY ACID ACYL TRANSFERASE-RELATED"/>
    <property type="match status" value="1"/>
</dbReference>
<evidence type="ECO:0000313" key="12">
    <source>
        <dbReference type="Proteomes" id="UP000694888"/>
    </source>
</evidence>
<evidence type="ECO:0000256" key="2">
    <source>
        <dbReference type="ARBA" id="ARBA00022516"/>
    </source>
</evidence>
<dbReference type="Pfam" id="PF01151">
    <property type="entry name" value="ELO"/>
    <property type="match status" value="2"/>
</dbReference>
<dbReference type="PANTHER" id="PTHR11157:SF126">
    <property type="entry name" value="ELONGATION OF VERY LONG CHAIN FATTY ACIDS PROTEIN"/>
    <property type="match status" value="1"/>
</dbReference>
<keyword evidence="3 10" id="KW-0808">Transferase</keyword>
<keyword evidence="5 10" id="KW-0276">Fatty acid metabolism</keyword>
<organism evidence="12 13">
    <name type="scientific">Aplysia californica</name>
    <name type="common">California sea hare</name>
    <dbReference type="NCBI Taxonomy" id="6500"/>
    <lineage>
        <taxon>Eukaryota</taxon>
        <taxon>Metazoa</taxon>
        <taxon>Spiralia</taxon>
        <taxon>Lophotrochozoa</taxon>
        <taxon>Mollusca</taxon>
        <taxon>Gastropoda</taxon>
        <taxon>Heterobranchia</taxon>
        <taxon>Euthyneura</taxon>
        <taxon>Tectipleura</taxon>
        <taxon>Aplysiida</taxon>
        <taxon>Aplysioidea</taxon>
        <taxon>Aplysiidae</taxon>
        <taxon>Aplysia</taxon>
    </lineage>
</organism>
<feature type="region of interest" description="Disordered" evidence="11">
    <location>
        <begin position="255"/>
        <end position="283"/>
    </location>
</feature>
<name>A0ABM0JKV5_APLCA</name>
<gene>
    <name evidence="13" type="primary">LOC101858482</name>
</gene>
<evidence type="ECO:0000256" key="8">
    <source>
        <dbReference type="ARBA" id="ARBA00023136"/>
    </source>
</evidence>
<evidence type="ECO:0000256" key="10">
    <source>
        <dbReference type="RuleBase" id="RU361115"/>
    </source>
</evidence>
<keyword evidence="12" id="KW-1185">Reference proteome</keyword>
<evidence type="ECO:0000256" key="4">
    <source>
        <dbReference type="ARBA" id="ARBA00022692"/>
    </source>
</evidence>
<feature type="transmembrane region" description="Helical" evidence="10">
    <location>
        <begin position="77"/>
        <end position="97"/>
    </location>
</feature>
<evidence type="ECO:0000256" key="3">
    <source>
        <dbReference type="ARBA" id="ARBA00022679"/>
    </source>
</evidence>
<keyword evidence="7 10" id="KW-0443">Lipid metabolism</keyword>
<keyword evidence="4 10" id="KW-0812">Transmembrane</keyword>
<evidence type="ECO:0000313" key="13">
    <source>
        <dbReference type="RefSeq" id="XP_005096092.1"/>
    </source>
</evidence>
<feature type="compositionally biased region" description="Polar residues" evidence="11">
    <location>
        <begin position="255"/>
        <end position="269"/>
    </location>
</feature>
<feature type="transmembrane region" description="Helical" evidence="10">
    <location>
        <begin position="44"/>
        <end position="65"/>
    </location>
</feature>
<keyword evidence="2 10" id="KW-0444">Lipid biosynthesis</keyword>
<evidence type="ECO:0000256" key="5">
    <source>
        <dbReference type="ARBA" id="ARBA00022832"/>
    </source>
</evidence>
<dbReference type="Proteomes" id="UP000694888">
    <property type="component" value="Unplaced"/>
</dbReference>
<dbReference type="InterPro" id="IPR002076">
    <property type="entry name" value="ELO_fam"/>
</dbReference>
<comment type="subcellular location">
    <subcellularLocation>
        <location evidence="1">Membrane</location>
        <topology evidence="1">Multi-pass membrane protein</topology>
    </subcellularLocation>
</comment>
<feature type="transmembrane region" description="Helical" evidence="10">
    <location>
        <begin position="219"/>
        <end position="240"/>
    </location>
</feature>
<evidence type="ECO:0000256" key="1">
    <source>
        <dbReference type="ARBA" id="ARBA00004141"/>
    </source>
</evidence>
<dbReference type="EC" id="2.3.1.199" evidence="10"/>
<keyword evidence="9 10" id="KW-0275">Fatty acid biosynthesis</keyword>
<keyword evidence="8 10" id="KW-0472">Membrane</keyword>
<comment type="similarity">
    <text evidence="10">Belongs to the ELO family.</text>
</comment>
<dbReference type="GeneID" id="101858482"/>
<feature type="transmembrane region" description="Helical" evidence="10">
    <location>
        <begin position="153"/>
        <end position="171"/>
    </location>
</feature>
<keyword evidence="6 10" id="KW-1133">Transmembrane helix</keyword>
<reference evidence="13" key="1">
    <citation type="submission" date="2025-08" db="UniProtKB">
        <authorList>
            <consortium name="RefSeq"/>
        </authorList>
    </citation>
    <scope>IDENTIFICATION</scope>
</reference>
<evidence type="ECO:0000256" key="11">
    <source>
        <dbReference type="SAM" id="MobiDB-lite"/>
    </source>
</evidence>
<evidence type="ECO:0000256" key="9">
    <source>
        <dbReference type="ARBA" id="ARBA00023160"/>
    </source>
</evidence>
<dbReference type="RefSeq" id="XP_005096092.1">
    <property type="nucleotide sequence ID" value="XM_005096035.3"/>
</dbReference>
<proteinExistence type="inferred from homology"/>
<protein>
    <recommendedName>
        <fullName evidence="10">Elongation of very long chain fatty acids protein</fullName>
        <ecNumber evidence="10">2.3.1.199</ecNumber>
    </recommendedName>
    <alternativeName>
        <fullName evidence="10">Very-long-chain 3-oxoacyl-CoA synthase</fullName>
    </alternativeName>
</protein>
<sequence length="283" mass="32435">MSGGNYTVGRLTPLPSEPIWLCPLGFVNDAFFSIRDPRVRQFPMMSWVTPNCIVICAYLAIVYFGPKLMAPYKGFSLKWPLVIYNFFMVGVSFYILFEHVHTAYLSNYTLLCQPVDFSTNPLAMRMARAVWLYFFTRYVEFVDTAKNTIKRGLTYNAAINCFIHVVMYTYYGLSALGPSVQKYLWWKVHLTKLQLLQFVCMLILMSCNTTCNDPNFPQFLNYIGILYCSTILGLFLNFYIQTYFLKKPQKKASSVQSNGTLANNGSSGTHKSESNGIKKHHAE</sequence>
<evidence type="ECO:0000256" key="7">
    <source>
        <dbReference type="ARBA" id="ARBA00023098"/>
    </source>
</evidence>
<evidence type="ECO:0000256" key="6">
    <source>
        <dbReference type="ARBA" id="ARBA00022989"/>
    </source>
</evidence>
<comment type="catalytic activity">
    <reaction evidence="10">
        <text>a very-long-chain acyl-CoA + malonyl-CoA + H(+) = a very-long-chain 3-oxoacyl-CoA + CO2 + CoA</text>
        <dbReference type="Rhea" id="RHEA:32727"/>
        <dbReference type="ChEBI" id="CHEBI:15378"/>
        <dbReference type="ChEBI" id="CHEBI:16526"/>
        <dbReference type="ChEBI" id="CHEBI:57287"/>
        <dbReference type="ChEBI" id="CHEBI:57384"/>
        <dbReference type="ChEBI" id="CHEBI:90725"/>
        <dbReference type="ChEBI" id="CHEBI:90736"/>
        <dbReference type="EC" id="2.3.1.199"/>
    </reaction>
</comment>